<evidence type="ECO:0000313" key="4">
    <source>
        <dbReference type="Proteomes" id="UP000006671"/>
    </source>
</evidence>
<sequence>MTKQPLHPMYEEYRDPVWLFPITNIITSILTFVEYALRSIPIFGRVYTYFSPVTRVAPMTAKTNPPPKPHKLNPPQTRELYEPNSTEPTKTNLSVIKNYDFDINELVPKKN</sequence>
<dbReference type="EMBL" id="GG738855">
    <property type="protein sequence ID" value="EFC47359.1"/>
    <property type="molecule type" value="Genomic_DNA"/>
</dbReference>
<dbReference type="OMA" id="HPMYEEY"/>
<keyword evidence="2" id="KW-0472">Membrane</keyword>
<dbReference type="GeneID" id="8849002"/>
<evidence type="ECO:0000313" key="3">
    <source>
        <dbReference type="EMBL" id="EFC47359.1"/>
    </source>
</evidence>
<evidence type="ECO:0000256" key="2">
    <source>
        <dbReference type="SAM" id="Phobius"/>
    </source>
</evidence>
<dbReference type="OrthoDB" id="10272943at2759"/>
<dbReference type="VEuPathDB" id="AmoebaDB:NAEGRDRAFT_64762"/>
<reference evidence="3 4" key="1">
    <citation type="journal article" date="2010" name="Cell">
        <title>The genome of Naegleria gruberi illuminates early eukaryotic versatility.</title>
        <authorList>
            <person name="Fritz-Laylin L.K."/>
            <person name="Prochnik S.E."/>
            <person name="Ginger M.L."/>
            <person name="Dacks J.B."/>
            <person name="Carpenter M.L."/>
            <person name="Field M.C."/>
            <person name="Kuo A."/>
            <person name="Paredez A."/>
            <person name="Chapman J."/>
            <person name="Pham J."/>
            <person name="Shu S."/>
            <person name="Neupane R."/>
            <person name="Cipriano M."/>
            <person name="Mancuso J."/>
            <person name="Tu H."/>
            <person name="Salamov A."/>
            <person name="Lindquist E."/>
            <person name="Shapiro H."/>
            <person name="Lucas S."/>
            <person name="Grigoriev I.V."/>
            <person name="Cande W.Z."/>
            <person name="Fulton C."/>
            <person name="Rokhsar D.S."/>
            <person name="Dawson S.C."/>
        </authorList>
    </citation>
    <scope>NUCLEOTIDE SEQUENCE [LARGE SCALE GENOMIC DNA]</scope>
    <source>
        <strain evidence="3 4">NEG-M</strain>
    </source>
</reference>
<gene>
    <name evidence="3" type="ORF">NAEGRDRAFT_64762</name>
</gene>
<dbReference type="RefSeq" id="XP_002680103.1">
    <property type="nucleotide sequence ID" value="XM_002680057.1"/>
</dbReference>
<proteinExistence type="predicted"/>
<accession>D2V7E0</accession>
<keyword evidence="2" id="KW-0812">Transmembrane</keyword>
<dbReference type="Proteomes" id="UP000006671">
    <property type="component" value="Unassembled WGS sequence"/>
</dbReference>
<evidence type="ECO:0000256" key="1">
    <source>
        <dbReference type="SAM" id="MobiDB-lite"/>
    </source>
</evidence>
<dbReference type="InParanoid" id="D2V7E0"/>
<dbReference type="KEGG" id="ngr:NAEGRDRAFT_64762"/>
<keyword evidence="4" id="KW-1185">Reference proteome</keyword>
<dbReference type="AlphaFoldDB" id="D2V7E0"/>
<protein>
    <submittedName>
        <fullName evidence="3">Predicted protein</fullName>
    </submittedName>
</protein>
<organism evidence="4">
    <name type="scientific">Naegleria gruberi</name>
    <name type="common">Amoeba</name>
    <dbReference type="NCBI Taxonomy" id="5762"/>
    <lineage>
        <taxon>Eukaryota</taxon>
        <taxon>Discoba</taxon>
        <taxon>Heterolobosea</taxon>
        <taxon>Tetramitia</taxon>
        <taxon>Eutetramitia</taxon>
        <taxon>Vahlkampfiidae</taxon>
        <taxon>Naegleria</taxon>
    </lineage>
</organism>
<feature type="transmembrane region" description="Helical" evidence="2">
    <location>
        <begin position="18"/>
        <end position="37"/>
    </location>
</feature>
<keyword evidence="2" id="KW-1133">Transmembrane helix</keyword>
<feature type="region of interest" description="Disordered" evidence="1">
    <location>
        <begin position="60"/>
        <end position="89"/>
    </location>
</feature>
<name>D2V7E0_NAEGR</name>